<evidence type="ECO:0000259" key="2">
    <source>
        <dbReference type="Pfam" id="PF10110"/>
    </source>
</evidence>
<feature type="transmembrane region" description="Helical" evidence="1">
    <location>
        <begin position="201"/>
        <end position="226"/>
    </location>
</feature>
<feature type="transmembrane region" description="Helical" evidence="1">
    <location>
        <begin position="70"/>
        <end position="97"/>
    </location>
</feature>
<name>A0A419R5Z3_9SPHN</name>
<dbReference type="AlphaFoldDB" id="A0A419R5Z3"/>
<protein>
    <recommendedName>
        <fullName evidence="2">Glycerophosphoryl diester phosphodiesterase membrane domain-containing protein</fullName>
    </recommendedName>
</protein>
<dbReference type="OrthoDB" id="7391073at2"/>
<dbReference type="InterPro" id="IPR018476">
    <property type="entry name" value="GlyceroP-diester-Pdiesterase_M"/>
</dbReference>
<feature type="transmembrane region" description="Helical" evidence="1">
    <location>
        <begin position="118"/>
        <end position="146"/>
    </location>
</feature>
<keyword evidence="1" id="KW-0472">Membrane</keyword>
<feature type="transmembrane region" description="Helical" evidence="1">
    <location>
        <begin position="152"/>
        <end position="180"/>
    </location>
</feature>
<dbReference type="Proteomes" id="UP000284322">
    <property type="component" value="Unassembled WGS sequence"/>
</dbReference>
<proteinExistence type="predicted"/>
<dbReference type="Pfam" id="PF10110">
    <property type="entry name" value="GPDPase_memb"/>
    <property type="match status" value="1"/>
</dbReference>
<keyword evidence="1" id="KW-1133">Transmembrane helix</keyword>
<comment type="caution">
    <text evidence="3">The sequence shown here is derived from an EMBL/GenBank/DDBJ whole genome shotgun (WGS) entry which is preliminary data.</text>
</comment>
<keyword evidence="4" id="KW-1185">Reference proteome</keyword>
<gene>
    <name evidence="3" type="ORF">D6858_00775</name>
</gene>
<feature type="domain" description="Glycerophosphoryl diester phosphodiesterase membrane" evidence="2">
    <location>
        <begin position="153"/>
        <end position="272"/>
    </location>
</feature>
<evidence type="ECO:0000313" key="3">
    <source>
        <dbReference type="EMBL" id="RJX71204.1"/>
    </source>
</evidence>
<organism evidence="3 4">
    <name type="scientific">Tsuneonella suprasediminis</name>
    <dbReference type="NCBI Taxonomy" id="2306996"/>
    <lineage>
        <taxon>Bacteria</taxon>
        <taxon>Pseudomonadati</taxon>
        <taxon>Pseudomonadota</taxon>
        <taxon>Alphaproteobacteria</taxon>
        <taxon>Sphingomonadales</taxon>
        <taxon>Erythrobacteraceae</taxon>
        <taxon>Tsuneonella</taxon>
    </lineage>
</organism>
<keyword evidence="1" id="KW-0812">Transmembrane</keyword>
<accession>A0A419R5Z3</accession>
<dbReference type="EMBL" id="RAHJ01000003">
    <property type="protein sequence ID" value="RJX71204.1"/>
    <property type="molecule type" value="Genomic_DNA"/>
</dbReference>
<feature type="transmembrane region" description="Helical" evidence="1">
    <location>
        <begin position="26"/>
        <end position="50"/>
    </location>
</feature>
<feature type="transmembrane region" description="Helical" evidence="1">
    <location>
        <begin position="246"/>
        <end position="268"/>
    </location>
</feature>
<reference evidence="3 4" key="1">
    <citation type="submission" date="2018-09" db="EMBL/GenBank/DDBJ databases">
        <title>Altererythrobacter sp.Ery1 and Ery12, the genome sequencing of novel strains in genus Alterythrobacter.</title>
        <authorList>
            <person name="Cheng H."/>
            <person name="Wu Y.-H."/>
            <person name="Fang C."/>
            <person name="Xu X.-W."/>
        </authorList>
    </citation>
    <scope>NUCLEOTIDE SEQUENCE [LARGE SCALE GENOMIC DNA]</scope>
    <source>
        <strain evidence="3 4">Ery12</strain>
    </source>
</reference>
<sequence length="287" mass="29240">MMGFGLMKLDISAIFVETGRIIGRKFLLLFGVWAAFLVLRIAVIAIGGAITGGLGVAGTYLTPSSILGGGAGLAIFLSYIAYLLVVLAGMAGLSGVASPLRHYGFGEAFGAGLRGAPVLLAIAIMIGAVLMLGMMVLGAGASWLAADNHIRAILIGCIALLILGVYLACRLALVLPIVAVEGVCNPLVALKRSWELTRHHVVTIFLATLAFAVLVVVLYGLAVLPIMGSYAAIIYGGVSTVPGGGAMIVSLLAAVLVSIVISFAYAVFLSVIHAGLAGAAETTAEAF</sequence>
<evidence type="ECO:0000313" key="4">
    <source>
        <dbReference type="Proteomes" id="UP000284322"/>
    </source>
</evidence>
<evidence type="ECO:0000256" key="1">
    <source>
        <dbReference type="SAM" id="Phobius"/>
    </source>
</evidence>